<dbReference type="InterPro" id="IPR036087">
    <property type="entry name" value="Nict_dMeBzImd_PRibTrfase_sf"/>
</dbReference>
<accession>A0A6L5Y378</accession>
<dbReference type="Proteomes" id="UP000474676">
    <property type="component" value="Unassembled WGS sequence"/>
</dbReference>
<dbReference type="RefSeq" id="WP_154573726.1">
    <property type="nucleotide sequence ID" value="NZ_VUMZ01000002.1"/>
</dbReference>
<evidence type="ECO:0000256" key="5">
    <source>
        <dbReference type="ARBA" id="ARBA00015486"/>
    </source>
</evidence>
<evidence type="ECO:0000256" key="2">
    <source>
        <dbReference type="ARBA" id="ARBA00005049"/>
    </source>
</evidence>
<dbReference type="Gene3D" id="3.40.50.10210">
    <property type="match status" value="1"/>
</dbReference>
<dbReference type="GeneID" id="303114224"/>
<evidence type="ECO:0000256" key="6">
    <source>
        <dbReference type="ARBA" id="ARBA00022573"/>
    </source>
</evidence>
<comment type="similarity">
    <text evidence="3 11">Belongs to the CobT family.</text>
</comment>
<evidence type="ECO:0000313" key="12">
    <source>
        <dbReference type="EMBL" id="MST51240.1"/>
    </source>
</evidence>
<keyword evidence="13" id="KW-1185">Reference proteome</keyword>
<evidence type="ECO:0000256" key="10">
    <source>
        <dbReference type="ARBA" id="ARBA00047340"/>
    </source>
</evidence>
<comment type="function">
    <text evidence="1 11">Catalyzes the synthesis of alpha-ribazole-5'-phosphate from nicotinate mononucleotide (NAMN) and 5,6-dimethylbenzimidazole (DMB).</text>
</comment>
<dbReference type="Pfam" id="PF02277">
    <property type="entry name" value="DBI_PRT"/>
    <property type="match status" value="1"/>
</dbReference>
<dbReference type="HAMAP" id="MF_00230">
    <property type="entry name" value="CobT"/>
    <property type="match status" value="1"/>
</dbReference>
<name>A0A6L5Y378_9FIRM</name>
<sequence length="380" mass="40531">MICEKDEKGIEALSREICPPDREAMEKAAARQEELAKVPGSLGRLEDISIRMAGITGNVTGNDLRKQCIAVFCGDNGVVAEGVASAPQTVTLCQTINFTRRITGMSAQARYFGIDVLDVDMGVAEDIPEELYTDSMLTEDGSIPVKIVNRSIARGTKNLAKEPAMTRRQAIQGILTGFEAADAMKKAGIQLCGIGEMGIGNTTTSSCLLSAVTGVEAEDLVGRGGGLNNEGLETKIRIVRDAGERCRDMDPIGKLAAVGGFDLCAMTGCYLGAARNRMPVVIDGFISIVAAVMAREIQPLVTHYMFASHKSTELGYNTAMERLGLKPMFDLGMRLGEGSGCPVAFKIMEAGCASMDLMKTLAEGSIDAGYLEEIKKGNFF</sequence>
<dbReference type="NCBIfam" id="TIGR03160">
    <property type="entry name" value="cobT_DBIPRT"/>
    <property type="match status" value="1"/>
</dbReference>
<dbReference type="GO" id="GO:0008939">
    <property type="term" value="F:nicotinate-nucleotide-dimethylbenzimidazole phosphoribosyltransferase activity"/>
    <property type="evidence" value="ECO:0007669"/>
    <property type="project" value="UniProtKB-UniRule"/>
</dbReference>
<dbReference type="PANTHER" id="PTHR43463:SF1">
    <property type="entry name" value="NICOTINATE-NUCLEOTIDE--DIMETHYLBENZIMIDAZOLE PHOSPHORIBOSYLTRANSFERASE"/>
    <property type="match status" value="1"/>
</dbReference>
<evidence type="ECO:0000313" key="13">
    <source>
        <dbReference type="Proteomes" id="UP000474676"/>
    </source>
</evidence>
<reference evidence="12 13" key="1">
    <citation type="submission" date="2019-08" db="EMBL/GenBank/DDBJ databases">
        <title>In-depth cultivation of the pig gut microbiome towards novel bacterial diversity and tailored functional studies.</title>
        <authorList>
            <person name="Wylensek D."/>
            <person name="Hitch T.C.A."/>
            <person name="Clavel T."/>
        </authorList>
    </citation>
    <scope>NUCLEOTIDE SEQUENCE [LARGE SCALE GENOMIC DNA]</scope>
    <source>
        <strain evidence="12 13">WCA-MUC-591-APC-3H</strain>
    </source>
</reference>
<dbReference type="EMBL" id="VUMZ01000002">
    <property type="protein sequence ID" value="MST51240.1"/>
    <property type="molecule type" value="Genomic_DNA"/>
</dbReference>
<evidence type="ECO:0000256" key="3">
    <source>
        <dbReference type="ARBA" id="ARBA00007110"/>
    </source>
</evidence>
<evidence type="ECO:0000256" key="9">
    <source>
        <dbReference type="ARBA" id="ARBA00030686"/>
    </source>
</evidence>
<evidence type="ECO:0000256" key="4">
    <source>
        <dbReference type="ARBA" id="ARBA00011991"/>
    </source>
</evidence>
<dbReference type="EC" id="2.4.2.21" evidence="4 11"/>
<dbReference type="NCBIfam" id="NF000996">
    <property type="entry name" value="PRK00105.1"/>
    <property type="match status" value="1"/>
</dbReference>
<evidence type="ECO:0000256" key="7">
    <source>
        <dbReference type="ARBA" id="ARBA00022676"/>
    </source>
</evidence>
<dbReference type="CDD" id="cd02439">
    <property type="entry name" value="DMB-PRT_CobT"/>
    <property type="match status" value="1"/>
</dbReference>
<dbReference type="GO" id="GO:0009236">
    <property type="term" value="P:cobalamin biosynthetic process"/>
    <property type="evidence" value="ECO:0007669"/>
    <property type="project" value="UniProtKB-UniRule"/>
</dbReference>
<dbReference type="UniPathway" id="UPA00061">
    <property type="reaction ID" value="UER00516"/>
</dbReference>
<dbReference type="InterPro" id="IPR017846">
    <property type="entry name" value="Nict_dMeBzImd_PRibTrfase_bact"/>
</dbReference>
<keyword evidence="7 11" id="KW-0328">Glycosyltransferase</keyword>
<comment type="caution">
    <text evidence="12">The sequence shown here is derived from an EMBL/GenBank/DDBJ whole genome shotgun (WGS) entry which is preliminary data.</text>
</comment>
<dbReference type="SUPFAM" id="SSF52733">
    <property type="entry name" value="Nicotinate mononucleotide:5,6-dimethylbenzimidazole phosphoribosyltransferase (CobT)"/>
    <property type="match status" value="1"/>
</dbReference>
<comment type="pathway">
    <text evidence="2 11">Nucleoside biosynthesis; alpha-ribazole biosynthesis; alpha-ribazole from 5,6-dimethylbenzimidazole: step 1/2.</text>
</comment>
<dbReference type="Gene3D" id="1.10.1610.10">
    <property type="match status" value="1"/>
</dbReference>
<keyword evidence="8 11" id="KW-0808">Transferase</keyword>
<dbReference type="AlphaFoldDB" id="A0A6L5Y378"/>
<dbReference type="PANTHER" id="PTHR43463">
    <property type="entry name" value="NICOTINATE-NUCLEOTIDE--DIMETHYLBENZIMIDAZOLE PHOSPHORIBOSYLTRANSFERASE"/>
    <property type="match status" value="1"/>
</dbReference>
<gene>
    <name evidence="11 12" type="primary">cobT</name>
    <name evidence="12" type="ORF">FYJ64_02705</name>
</gene>
<protein>
    <recommendedName>
        <fullName evidence="5 11">Nicotinate-nucleotide--dimethylbenzimidazole phosphoribosyltransferase</fullName>
        <shortName evidence="11">NN:DBI PRT</shortName>
        <ecNumber evidence="4 11">2.4.2.21</ecNumber>
    </recommendedName>
    <alternativeName>
        <fullName evidence="9 11">N(1)-alpha-phosphoribosyltransferase</fullName>
    </alternativeName>
</protein>
<evidence type="ECO:0000256" key="11">
    <source>
        <dbReference type="HAMAP-Rule" id="MF_00230"/>
    </source>
</evidence>
<comment type="catalytic activity">
    <reaction evidence="10 11">
        <text>5,6-dimethylbenzimidazole + nicotinate beta-D-ribonucleotide = alpha-ribazole 5'-phosphate + nicotinate + H(+)</text>
        <dbReference type="Rhea" id="RHEA:11196"/>
        <dbReference type="ChEBI" id="CHEBI:15378"/>
        <dbReference type="ChEBI" id="CHEBI:15890"/>
        <dbReference type="ChEBI" id="CHEBI:32544"/>
        <dbReference type="ChEBI" id="CHEBI:57502"/>
        <dbReference type="ChEBI" id="CHEBI:57918"/>
        <dbReference type="EC" id="2.4.2.21"/>
    </reaction>
</comment>
<keyword evidence="6 11" id="KW-0169">Cobalamin biosynthesis</keyword>
<proteinExistence type="inferred from homology"/>
<dbReference type="InterPro" id="IPR003200">
    <property type="entry name" value="Nict_dMeBzImd_PRibTrfase"/>
</dbReference>
<dbReference type="InterPro" id="IPR023195">
    <property type="entry name" value="Nict_dMeBzImd_PRibTrfase_N"/>
</dbReference>
<feature type="active site" description="Proton acceptor" evidence="11">
    <location>
        <position position="337"/>
    </location>
</feature>
<evidence type="ECO:0000256" key="1">
    <source>
        <dbReference type="ARBA" id="ARBA00002197"/>
    </source>
</evidence>
<organism evidence="12 13">
    <name type="scientific">Hornefia butyriciproducens</name>
    <dbReference type="NCBI Taxonomy" id="2652293"/>
    <lineage>
        <taxon>Bacteria</taxon>
        <taxon>Bacillati</taxon>
        <taxon>Bacillota</taxon>
        <taxon>Clostridia</taxon>
        <taxon>Peptostreptococcales</taxon>
        <taxon>Anaerovoracaceae</taxon>
        <taxon>Hornefia</taxon>
    </lineage>
</organism>
<evidence type="ECO:0000256" key="8">
    <source>
        <dbReference type="ARBA" id="ARBA00022679"/>
    </source>
</evidence>